<sequence>MRYFEDVIAGIDGSEAAFVGYIHNNSEEIDPKRRRPGVLVIPGGGYAMTSDREAEPIVMRFLAAGFNAFVLRYSVAPSRFPVALLEAAEAMKRIRAHADEWHCDPDRVAVIGFSAGGHLAANLATTASDDVMRGHGYDPDAVRPNALMLGYPVITSGPLAHRGSFDCLLGDEASDREALESVSIERHIDGKTPPVFVWHTVTDDCVPYENTLMLVDACAKADVPVEAHLFPHGGHGLALGTAETAWNGTDGIEPCVQQWPDTAIAWLNRVFA</sequence>
<dbReference type="RefSeq" id="WP_033523193.1">
    <property type="nucleotide sequence ID" value="NZ_CADAXU010000021.1"/>
</dbReference>
<proteinExistence type="predicted"/>
<evidence type="ECO:0000259" key="2">
    <source>
        <dbReference type="Pfam" id="PF20434"/>
    </source>
</evidence>
<evidence type="ECO:0000313" key="3">
    <source>
        <dbReference type="EMBL" id="KFI71220.1"/>
    </source>
</evidence>
<organism evidence="3 4">
    <name type="scientific">Bifidobacterium merycicum</name>
    <dbReference type="NCBI Taxonomy" id="78345"/>
    <lineage>
        <taxon>Bacteria</taxon>
        <taxon>Bacillati</taxon>
        <taxon>Actinomycetota</taxon>
        <taxon>Actinomycetes</taxon>
        <taxon>Bifidobacteriales</taxon>
        <taxon>Bifidobacteriaceae</taxon>
        <taxon>Bifidobacterium</taxon>
    </lineage>
</organism>
<dbReference type="InterPro" id="IPR029058">
    <property type="entry name" value="AB_hydrolase_fold"/>
</dbReference>
<dbReference type="AlphaFoldDB" id="A0A087BJM0"/>
<dbReference type="EMBL" id="JGZC01000003">
    <property type="protein sequence ID" value="KFI71220.1"/>
    <property type="molecule type" value="Genomic_DNA"/>
</dbReference>
<dbReference type="SUPFAM" id="SSF53474">
    <property type="entry name" value="alpha/beta-Hydrolases"/>
    <property type="match status" value="2"/>
</dbReference>
<dbReference type="Pfam" id="PF20434">
    <property type="entry name" value="BD-FAE"/>
    <property type="match status" value="1"/>
</dbReference>
<dbReference type="eggNOG" id="COG0657">
    <property type="taxonomic scope" value="Bacteria"/>
</dbReference>
<keyword evidence="4" id="KW-1185">Reference proteome</keyword>
<gene>
    <name evidence="3" type="ORF">BMERY_1580</name>
</gene>
<dbReference type="InterPro" id="IPR049492">
    <property type="entry name" value="BD-FAE-like_dom"/>
</dbReference>
<dbReference type="PANTHER" id="PTHR48081">
    <property type="entry name" value="AB HYDROLASE SUPERFAMILY PROTEIN C4A8.06C"/>
    <property type="match status" value="1"/>
</dbReference>
<evidence type="ECO:0000256" key="1">
    <source>
        <dbReference type="ARBA" id="ARBA00022801"/>
    </source>
</evidence>
<name>A0A087BJM0_9BIFI</name>
<dbReference type="PANTHER" id="PTHR48081:SF6">
    <property type="entry name" value="PEPTIDASE S9 PROLYL OLIGOPEPTIDASE CATALYTIC DOMAIN-CONTAINING PROTEIN"/>
    <property type="match status" value="1"/>
</dbReference>
<dbReference type="GO" id="GO:0031176">
    <property type="term" value="F:endo-1,4-beta-xylanase activity"/>
    <property type="evidence" value="ECO:0007669"/>
    <property type="project" value="UniProtKB-EC"/>
</dbReference>
<dbReference type="Gene3D" id="3.40.50.1820">
    <property type="entry name" value="alpha/beta hydrolase"/>
    <property type="match status" value="1"/>
</dbReference>
<dbReference type="EC" id="3.2.1.8" evidence="3"/>
<accession>A0A087BJM0</accession>
<feature type="domain" description="BD-FAE-like" evidence="2">
    <location>
        <begin position="33"/>
        <end position="215"/>
    </location>
</feature>
<comment type="caution">
    <text evidence="3">The sequence shown here is derived from an EMBL/GenBank/DDBJ whole genome shotgun (WGS) entry which is preliminary data.</text>
</comment>
<evidence type="ECO:0000313" key="4">
    <source>
        <dbReference type="Proteomes" id="UP000029060"/>
    </source>
</evidence>
<dbReference type="Proteomes" id="UP000029060">
    <property type="component" value="Unassembled WGS sequence"/>
</dbReference>
<dbReference type="STRING" id="78345.BMERY_1580"/>
<dbReference type="InterPro" id="IPR050300">
    <property type="entry name" value="GDXG_lipolytic_enzyme"/>
</dbReference>
<reference evidence="3 4" key="1">
    <citation type="submission" date="2014-03" db="EMBL/GenBank/DDBJ databases">
        <title>Genomics of Bifidobacteria.</title>
        <authorList>
            <person name="Ventura M."/>
            <person name="Milani C."/>
            <person name="Lugli G.A."/>
        </authorList>
    </citation>
    <scope>NUCLEOTIDE SEQUENCE [LARGE SCALE GENOMIC DNA]</scope>
    <source>
        <strain evidence="3 4">LMG 11341</strain>
    </source>
</reference>
<keyword evidence="3" id="KW-0326">Glycosidase</keyword>
<keyword evidence="1 3" id="KW-0378">Hydrolase</keyword>
<protein>
    <submittedName>
        <fullName evidence="3">Xylan esterase</fullName>
        <ecNumber evidence="3">3.2.1.8</ecNumber>
    </submittedName>
</protein>
<dbReference type="OrthoDB" id="9794725at2"/>